<dbReference type="AlphaFoldDB" id="A0A0L7R7U9"/>
<dbReference type="GO" id="GO:0005886">
    <property type="term" value="C:plasma membrane"/>
    <property type="evidence" value="ECO:0007669"/>
    <property type="project" value="TreeGrafter"/>
</dbReference>
<evidence type="ECO:0000313" key="8">
    <source>
        <dbReference type="Proteomes" id="UP000053825"/>
    </source>
</evidence>
<dbReference type="SUPFAM" id="SSF46966">
    <property type="entry name" value="Spectrin repeat"/>
    <property type="match status" value="1"/>
</dbReference>
<proteinExistence type="predicted"/>
<dbReference type="Proteomes" id="UP000053825">
    <property type="component" value="Unassembled WGS sequence"/>
</dbReference>
<evidence type="ECO:0000256" key="3">
    <source>
        <dbReference type="ARBA" id="ARBA00022490"/>
    </source>
</evidence>
<feature type="region of interest" description="Disordered" evidence="6">
    <location>
        <begin position="1"/>
        <end position="36"/>
    </location>
</feature>
<keyword evidence="3" id="KW-0963">Cytoplasm</keyword>
<evidence type="ECO:0000256" key="4">
    <source>
        <dbReference type="ARBA" id="ARBA00022837"/>
    </source>
</evidence>
<organism evidence="7 8">
    <name type="scientific">Habropoda laboriosa</name>
    <dbReference type="NCBI Taxonomy" id="597456"/>
    <lineage>
        <taxon>Eukaryota</taxon>
        <taxon>Metazoa</taxon>
        <taxon>Ecdysozoa</taxon>
        <taxon>Arthropoda</taxon>
        <taxon>Hexapoda</taxon>
        <taxon>Insecta</taxon>
        <taxon>Pterygota</taxon>
        <taxon>Neoptera</taxon>
        <taxon>Endopterygota</taxon>
        <taxon>Hymenoptera</taxon>
        <taxon>Apocrita</taxon>
        <taxon>Aculeata</taxon>
        <taxon>Apoidea</taxon>
        <taxon>Anthophila</taxon>
        <taxon>Apidae</taxon>
        <taxon>Habropoda</taxon>
    </lineage>
</organism>
<dbReference type="OrthoDB" id="10057795at2759"/>
<dbReference type="InterPro" id="IPR002017">
    <property type="entry name" value="Spectrin_repeat"/>
</dbReference>
<gene>
    <name evidence="7" type="ORF">WH47_12382</name>
</gene>
<dbReference type="PANTHER" id="PTHR12268">
    <property type="entry name" value="E3 UBIQUITIN-PROTEIN LIGASE KCMF1"/>
    <property type="match status" value="1"/>
</dbReference>
<feature type="compositionally biased region" description="Low complexity" evidence="6">
    <location>
        <begin position="139"/>
        <end position="153"/>
    </location>
</feature>
<feature type="compositionally biased region" description="Polar residues" evidence="6">
    <location>
        <begin position="75"/>
        <end position="91"/>
    </location>
</feature>
<dbReference type="SMART" id="SM00150">
    <property type="entry name" value="SPEC"/>
    <property type="match status" value="1"/>
</dbReference>
<evidence type="ECO:0000256" key="2">
    <source>
        <dbReference type="ARBA" id="ARBA00004496"/>
    </source>
</evidence>
<comment type="subcellular location">
    <subcellularLocation>
        <location evidence="1">Cell membrane</location>
        <topology evidence="1">Peripheral membrane protein</topology>
        <orientation evidence="1">Cytoplasmic side</orientation>
    </subcellularLocation>
    <subcellularLocation>
        <location evidence="2">Cytoplasm</location>
    </subcellularLocation>
</comment>
<dbReference type="Gene3D" id="1.20.58.60">
    <property type="match status" value="1"/>
</dbReference>
<sequence>MSQHRRGSIHGGSPVPGHPAANVPVVSSSHEVQTRGIPLPGMVPSRSIHGNPMHGNPIHGFVNPLGPAGLVHSPPTHQSVLSGISHHSSVVHQGAEKIQPPSSPYSSHGSPLRTPMSSGHGTPQDSPHVARHRRDSEHSSGVGSRRGSSDVVSPLPEGPSGSPDGRARRRSDYSPHQVTKLREHWDEMNSKMMQRKTELDAMLGDSQRYEAKRNEVEVWLARMETRLEKMRAVGHTADVLEAQLREQKSFHAELHQYKHQIEQFNQLTQKLIAVYQEDDTTRVKKMTETINQRYNNLNTSIINRGKLLHSAMNSLHNFDRSLDKFLAWLSEAESSMEGLEAEADRLGGRRDQGALRRPQHQLKGQERFSSIRHVPNINKTDIIEAWQGCNIPRDVITVVVVSRAGRIPGRHIPAMFSSESPQAAVAPLALDEETATDGKRGDG</sequence>
<feature type="region of interest" description="Disordered" evidence="6">
    <location>
        <begin position="69"/>
        <end position="184"/>
    </location>
</feature>
<keyword evidence="8" id="KW-1185">Reference proteome</keyword>
<dbReference type="EMBL" id="KQ414637">
    <property type="protein sequence ID" value="KOC66955.1"/>
    <property type="molecule type" value="Genomic_DNA"/>
</dbReference>
<evidence type="ECO:0000256" key="1">
    <source>
        <dbReference type="ARBA" id="ARBA00004413"/>
    </source>
</evidence>
<reference evidence="7 8" key="1">
    <citation type="submission" date="2015-07" db="EMBL/GenBank/DDBJ databases">
        <title>The genome of Habropoda laboriosa.</title>
        <authorList>
            <person name="Pan H."/>
            <person name="Kapheim K."/>
        </authorList>
    </citation>
    <scope>NUCLEOTIDE SEQUENCE [LARGE SCALE GENOMIC DNA]</scope>
    <source>
        <strain evidence="7">0110345459</strain>
    </source>
</reference>
<dbReference type="Pfam" id="PF00435">
    <property type="entry name" value="Spectrin"/>
    <property type="match status" value="1"/>
</dbReference>
<dbReference type="GO" id="GO:0005737">
    <property type="term" value="C:cytoplasm"/>
    <property type="evidence" value="ECO:0007669"/>
    <property type="project" value="UniProtKB-ARBA"/>
</dbReference>
<evidence type="ECO:0000256" key="6">
    <source>
        <dbReference type="SAM" id="MobiDB-lite"/>
    </source>
</evidence>
<dbReference type="CDD" id="cd00176">
    <property type="entry name" value="SPEC"/>
    <property type="match status" value="1"/>
</dbReference>
<keyword evidence="4" id="KW-0106">Calcium</keyword>
<dbReference type="InterPro" id="IPR018159">
    <property type="entry name" value="Spectrin/alpha-actinin"/>
</dbReference>
<keyword evidence="5" id="KW-0206">Cytoskeleton</keyword>
<dbReference type="GO" id="GO:0099536">
    <property type="term" value="P:synaptic signaling"/>
    <property type="evidence" value="ECO:0007669"/>
    <property type="project" value="TreeGrafter"/>
</dbReference>
<dbReference type="PANTHER" id="PTHR12268:SF14">
    <property type="entry name" value="DYSTROPHIN-1"/>
    <property type="match status" value="1"/>
</dbReference>
<dbReference type="STRING" id="597456.A0A0L7R7U9"/>
<feature type="compositionally biased region" description="Polar residues" evidence="6">
    <location>
        <begin position="115"/>
        <end position="125"/>
    </location>
</feature>
<feature type="region of interest" description="Disordered" evidence="6">
    <location>
        <begin position="421"/>
        <end position="443"/>
    </location>
</feature>
<name>A0A0L7R7U9_9HYME</name>
<accession>A0A0L7R7U9</accession>
<evidence type="ECO:0000256" key="5">
    <source>
        <dbReference type="ARBA" id="ARBA00023212"/>
    </source>
</evidence>
<protein>
    <submittedName>
        <fullName evidence="7">Dystrophin, isoform B</fullName>
    </submittedName>
</protein>
<dbReference type="GO" id="GO:0045202">
    <property type="term" value="C:synapse"/>
    <property type="evidence" value="ECO:0007669"/>
    <property type="project" value="GOC"/>
</dbReference>
<evidence type="ECO:0000313" key="7">
    <source>
        <dbReference type="EMBL" id="KOC66955.1"/>
    </source>
</evidence>
<dbReference type="InterPro" id="IPR050774">
    <property type="entry name" value="KCMF1/Dystrophin"/>
</dbReference>